<evidence type="ECO:0000256" key="2">
    <source>
        <dbReference type="ARBA" id="ARBA00022448"/>
    </source>
</evidence>
<evidence type="ECO:0000256" key="1">
    <source>
        <dbReference type="ARBA" id="ARBA00004294"/>
    </source>
</evidence>
<evidence type="ECO:0000256" key="4">
    <source>
        <dbReference type="ARBA" id="ARBA00022927"/>
    </source>
</evidence>
<evidence type="ECO:0000256" key="5">
    <source>
        <dbReference type="ARBA" id="ARBA00023128"/>
    </source>
</evidence>
<evidence type="ECO:0000256" key="6">
    <source>
        <dbReference type="ARBA" id="ARBA00023136"/>
    </source>
</evidence>
<dbReference type="Pfam" id="PF10568">
    <property type="entry name" value="Tom37"/>
    <property type="match status" value="1"/>
</dbReference>
<keyword evidence="4" id="KW-0653">Protein transport</keyword>
<reference evidence="9" key="1">
    <citation type="journal article" date="2016" name="Sci. Rep.">
        <title>Molecular characterization of firefly nuptial gifts: a multi-omics approach sheds light on postcopulatory sexual selection.</title>
        <authorList>
            <person name="Al-Wathiqui N."/>
            <person name="Fallon T.R."/>
            <person name="South A."/>
            <person name="Weng J.K."/>
            <person name="Lewis S.M."/>
        </authorList>
    </citation>
    <scope>NUCLEOTIDE SEQUENCE</scope>
</reference>
<keyword evidence="6" id="KW-0472">Membrane</keyword>
<dbReference type="AlphaFoldDB" id="A0A1Y1LJK5"/>
<organism evidence="9">
    <name type="scientific">Photinus pyralis</name>
    <name type="common">Common eastern firefly</name>
    <name type="synonym">Lampyris pyralis</name>
    <dbReference type="NCBI Taxonomy" id="7054"/>
    <lineage>
        <taxon>Eukaryota</taxon>
        <taxon>Metazoa</taxon>
        <taxon>Ecdysozoa</taxon>
        <taxon>Arthropoda</taxon>
        <taxon>Hexapoda</taxon>
        <taxon>Insecta</taxon>
        <taxon>Pterygota</taxon>
        <taxon>Neoptera</taxon>
        <taxon>Endopterygota</taxon>
        <taxon>Coleoptera</taxon>
        <taxon>Polyphaga</taxon>
        <taxon>Elateriformia</taxon>
        <taxon>Elateroidea</taxon>
        <taxon>Lampyridae</taxon>
        <taxon>Lampyrinae</taxon>
        <taxon>Photinus</taxon>
    </lineage>
</organism>
<sequence>MSELLPFSLRIWEADFGLPTVDPNSLTALTILKMSNANVRITYGSCPQYAAIPSLTRNNKLLAEGSDFLESVLSVCNLDSQLDGRLQGLSMAYKRYFLETFEPLFFYDCWIHKPNYEQLIRPWYMSAITFPFNFLYIKSKRRQAVERYHCLKKMRTRENFLTQSYEAVSCCLEDFNTLLADRRSYILGELPSGLDAIVYSYIKIALSLPVPDVRLQNTIKNYKYLCQYVRNLTRRYYPEVEVEYKHVQPETAVNERASTLTLLIAAISASTLMMAYAHINGIIHLKFPKINLSR</sequence>
<keyword evidence="2" id="KW-0813">Transport</keyword>
<dbReference type="GO" id="GO:0015031">
    <property type="term" value="P:protein transport"/>
    <property type="evidence" value="ECO:0007669"/>
    <property type="project" value="UniProtKB-KW"/>
</dbReference>
<evidence type="ECO:0000259" key="8">
    <source>
        <dbReference type="Pfam" id="PF17171"/>
    </source>
</evidence>
<evidence type="ECO:0000256" key="3">
    <source>
        <dbReference type="ARBA" id="ARBA00022787"/>
    </source>
</evidence>
<evidence type="ECO:0008006" key="10">
    <source>
        <dbReference type="Google" id="ProtNLM"/>
    </source>
</evidence>
<keyword evidence="3" id="KW-1000">Mitochondrion outer membrane</keyword>
<keyword evidence="5" id="KW-0496">Mitochondrion</keyword>
<evidence type="ECO:0000259" key="7">
    <source>
        <dbReference type="Pfam" id="PF10568"/>
    </source>
</evidence>
<proteinExistence type="predicted"/>
<comment type="subcellular location">
    <subcellularLocation>
        <location evidence="1">Mitochondrion outer membrane</location>
    </subcellularLocation>
</comment>
<dbReference type="InterPro" id="IPR019564">
    <property type="entry name" value="Sam37/metaxin_N"/>
</dbReference>
<feature type="domain" description="Mitochondrial outer membrane transport complex Sam37/metaxin N-terminal" evidence="7">
    <location>
        <begin position="25"/>
        <end position="141"/>
    </location>
</feature>
<dbReference type="GO" id="GO:0007005">
    <property type="term" value="P:mitochondrion organization"/>
    <property type="evidence" value="ECO:0007669"/>
    <property type="project" value="TreeGrafter"/>
</dbReference>
<dbReference type="InterPro" id="IPR050931">
    <property type="entry name" value="Mito_Protein_Transport_Metaxin"/>
</dbReference>
<accession>A0A1Y1LJK5</accession>
<evidence type="ECO:0000313" key="9">
    <source>
        <dbReference type="EMBL" id="JAV72540.1"/>
    </source>
</evidence>
<feature type="domain" description="Metaxin glutathione S-transferase" evidence="8">
    <location>
        <begin position="169"/>
        <end position="231"/>
    </location>
</feature>
<dbReference type="GO" id="GO:0001401">
    <property type="term" value="C:SAM complex"/>
    <property type="evidence" value="ECO:0007669"/>
    <property type="project" value="InterPro"/>
</dbReference>
<dbReference type="Pfam" id="PF17171">
    <property type="entry name" value="GST_C_6"/>
    <property type="match status" value="1"/>
</dbReference>
<dbReference type="InterPro" id="IPR033468">
    <property type="entry name" value="Metaxin_GST"/>
</dbReference>
<dbReference type="PANTHER" id="PTHR12289">
    <property type="entry name" value="METAXIN RELATED"/>
    <property type="match status" value="1"/>
</dbReference>
<dbReference type="EMBL" id="GEZM01056972">
    <property type="protein sequence ID" value="JAV72540.1"/>
    <property type="molecule type" value="Transcribed_RNA"/>
</dbReference>
<dbReference type="PANTHER" id="PTHR12289:SF41">
    <property type="entry name" value="FAILED AXON CONNECTIONS-RELATED"/>
    <property type="match status" value="1"/>
</dbReference>
<protein>
    <recommendedName>
        <fullName evidence="10">Metaxin glutathione S-transferase domain-containing protein</fullName>
    </recommendedName>
</protein>
<name>A0A1Y1LJK5_PHOPY</name>